<feature type="transmembrane region" description="Helical" evidence="2">
    <location>
        <begin position="299"/>
        <end position="318"/>
    </location>
</feature>
<accession>A0A4Y3R7H3</accession>
<comment type="caution">
    <text evidence="3">The sequence shown here is derived from an EMBL/GenBank/DDBJ whole genome shotgun (WGS) entry which is preliminary data.</text>
</comment>
<feature type="transmembrane region" description="Helical" evidence="2">
    <location>
        <begin position="383"/>
        <end position="401"/>
    </location>
</feature>
<dbReference type="Pfam" id="PF07690">
    <property type="entry name" value="MFS_1"/>
    <property type="match status" value="1"/>
</dbReference>
<protein>
    <recommendedName>
        <fullName evidence="5">MFS transporter</fullName>
    </recommendedName>
</protein>
<evidence type="ECO:0000313" key="3">
    <source>
        <dbReference type="EMBL" id="GEB53309.1"/>
    </source>
</evidence>
<evidence type="ECO:0008006" key="5">
    <source>
        <dbReference type="Google" id="ProtNLM"/>
    </source>
</evidence>
<gene>
    <name evidence="3" type="ORF">SCA03_58600</name>
</gene>
<name>A0A4Y3R7H3_STRCI</name>
<feature type="transmembrane region" description="Helical" evidence="2">
    <location>
        <begin position="12"/>
        <end position="30"/>
    </location>
</feature>
<feature type="transmembrane region" description="Helical" evidence="2">
    <location>
        <begin position="179"/>
        <end position="199"/>
    </location>
</feature>
<feature type="region of interest" description="Disordered" evidence="1">
    <location>
        <begin position="403"/>
        <end position="436"/>
    </location>
</feature>
<dbReference type="AlphaFoldDB" id="A0A4Y3R7H3"/>
<dbReference type="RefSeq" id="WP_141275743.1">
    <property type="nucleotide sequence ID" value="NZ_BJMM01000047.1"/>
</dbReference>
<proteinExistence type="predicted"/>
<feature type="transmembrane region" description="Helical" evidence="2">
    <location>
        <begin position="50"/>
        <end position="71"/>
    </location>
</feature>
<feature type="compositionally biased region" description="Acidic residues" evidence="1">
    <location>
        <begin position="426"/>
        <end position="436"/>
    </location>
</feature>
<keyword evidence="4" id="KW-1185">Reference proteome</keyword>
<keyword evidence="2" id="KW-0472">Membrane</keyword>
<dbReference type="InterPro" id="IPR036259">
    <property type="entry name" value="MFS_trans_sf"/>
</dbReference>
<dbReference type="Proteomes" id="UP000319210">
    <property type="component" value="Unassembled WGS sequence"/>
</dbReference>
<sequence length="496" mass="47810">MAGALLTTYRTVIRLCGGPLLPALSFLGRLPTAMCQLGTLLLVARTSGSLATAGLVGGALAAGQTVAGPVVGRLADRLGQRPVVLAAALLNACAVAALVVAALGRAPTVPLAALGAAAGASVPQVGPLARTRTVALARRAGAGERTVSAALSLEGTLDEVSFVLGPALVGVAATVAHPAAALLLASVLLAGCASGFALHPTAKAVAPRRAPARTGAAHAGGAGEPYRRRGTVHGLRASAALQGAMFGACQAGITALTEELGAPGQSGLVYAAMGVMSAVAGLAMASVPVSVGLPLRRRVATGAALVLALPLLVVHSLWGLYVVVVVLGSAYAPHLITLFALTERAVPPSRLGESMAFMTSGIIGGQALALTAAGPLAEDSGPAAAFALAVGAAAAACLLALTSRPDTEPPSPAADTGTDTGTDTDAGADTDADADTAVDADTVAVADAVADADTAAGAPGAGEAVPDGTAGKAPAAGSAGRALPDGAGARRVPPDS</sequence>
<dbReference type="SUPFAM" id="SSF103473">
    <property type="entry name" value="MFS general substrate transporter"/>
    <property type="match status" value="1"/>
</dbReference>
<evidence type="ECO:0000256" key="1">
    <source>
        <dbReference type="SAM" id="MobiDB-lite"/>
    </source>
</evidence>
<dbReference type="GO" id="GO:0022857">
    <property type="term" value="F:transmembrane transporter activity"/>
    <property type="evidence" value="ECO:0007669"/>
    <property type="project" value="InterPro"/>
</dbReference>
<dbReference type="PANTHER" id="PTHR23542">
    <property type="match status" value="1"/>
</dbReference>
<feature type="compositionally biased region" description="Low complexity" evidence="1">
    <location>
        <begin position="413"/>
        <end position="425"/>
    </location>
</feature>
<evidence type="ECO:0000313" key="4">
    <source>
        <dbReference type="Proteomes" id="UP000319210"/>
    </source>
</evidence>
<dbReference type="OrthoDB" id="9180256at2"/>
<feature type="region of interest" description="Disordered" evidence="1">
    <location>
        <begin position="456"/>
        <end position="496"/>
    </location>
</feature>
<dbReference type="Gene3D" id="1.20.1250.20">
    <property type="entry name" value="MFS general substrate transporter like domains"/>
    <property type="match status" value="2"/>
</dbReference>
<reference evidence="3 4" key="1">
    <citation type="submission" date="2019-06" db="EMBL/GenBank/DDBJ databases">
        <title>Whole genome shotgun sequence of Streptomyces cacaoi subsp. cacaoi NBRC 12748.</title>
        <authorList>
            <person name="Hosoyama A."/>
            <person name="Uohara A."/>
            <person name="Ohji S."/>
            <person name="Ichikawa N."/>
        </authorList>
    </citation>
    <scope>NUCLEOTIDE SEQUENCE [LARGE SCALE GENOMIC DNA]</scope>
    <source>
        <strain evidence="3 4">NBRC 12748</strain>
    </source>
</reference>
<dbReference type="EMBL" id="BJMM01000047">
    <property type="protein sequence ID" value="GEB53309.1"/>
    <property type="molecule type" value="Genomic_DNA"/>
</dbReference>
<dbReference type="InterPro" id="IPR011701">
    <property type="entry name" value="MFS"/>
</dbReference>
<feature type="transmembrane region" description="Helical" evidence="2">
    <location>
        <begin position="354"/>
        <end position="377"/>
    </location>
</feature>
<organism evidence="3 4">
    <name type="scientific">Streptomyces cacaoi</name>
    <dbReference type="NCBI Taxonomy" id="1898"/>
    <lineage>
        <taxon>Bacteria</taxon>
        <taxon>Bacillati</taxon>
        <taxon>Actinomycetota</taxon>
        <taxon>Actinomycetes</taxon>
        <taxon>Kitasatosporales</taxon>
        <taxon>Streptomycetaceae</taxon>
        <taxon>Streptomyces</taxon>
    </lineage>
</organism>
<feature type="transmembrane region" description="Helical" evidence="2">
    <location>
        <begin position="237"/>
        <end position="256"/>
    </location>
</feature>
<evidence type="ECO:0000256" key="2">
    <source>
        <dbReference type="SAM" id="Phobius"/>
    </source>
</evidence>
<feature type="transmembrane region" description="Helical" evidence="2">
    <location>
        <begin position="268"/>
        <end position="287"/>
    </location>
</feature>
<keyword evidence="2" id="KW-0812">Transmembrane</keyword>
<keyword evidence="2" id="KW-1133">Transmembrane helix</keyword>
<feature type="compositionally biased region" description="Low complexity" evidence="1">
    <location>
        <begin position="456"/>
        <end position="468"/>
    </location>
</feature>
<feature type="transmembrane region" description="Helical" evidence="2">
    <location>
        <begin position="83"/>
        <end position="104"/>
    </location>
</feature>
<dbReference type="PANTHER" id="PTHR23542:SF1">
    <property type="entry name" value="MAJOR FACILITATOR SUPERFAMILY (MFS) PROFILE DOMAIN-CONTAINING PROTEIN"/>
    <property type="match status" value="1"/>
</dbReference>